<dbReference type="AlphaFoldDB" id="A0A3N0YWA3"/>
<sequence length="96" mass="11049">MCCSRYLREQAEEDVKRQIMEVWRSRNLEEQVAKILETERYCDWQCLAVMVHPPVGTWKVVWQQMPGGNGGDGEEGLHTNIILSVFSEELHSSVVA</sequence>
<organism evidence="1 2">
    <name type="scientific">Anabarilius grahami</name>
    <name type="common">Kanglang fish</name>
    <name type="synonym">Barilius grahami</name>
    <dbReference type="NCBI Taxonomy" id="495550"/>
    <lineage>
        <taxon>Eukaryota</taxon>
        <taxon>Metazoa</taxon>
        <taxon>Chordata</taxon>
        <taxon>Craniata</taxon>
        <taxon>Vertebrata</taxon>
        <taxon>Euteleostomi</taxon>
        <taxon>Actinopterygii</taxon>
        <taxon>Neopterygii</taxon>
        <taxon>Teleostei</taxon>
        <taxon>Ostariophysi</taxon>
        <taxon>Cypriniformes</taxon>
        <taxon>Xenocyprididae</taxon>
        <taxon>Xenocypridinae</taxon>
        <taxon>Xenocypridinae incertae sedis</taxon>
        <taxon>Anabarilius</taxon>
    </lineage>
</organism>
<comment type="caution">
    <text evidence="1">The sequence shown here is derived from an EMBL/GenBank/DDBJ whole genome shotgun (WGS) entry which is preliminary data.</text>
</comment>
<reference evidence="1 2" key="1">
    <citation type="submission" date="2018-10" db="EMBL/GenBank/DDBJ databases">
        <title>Genome assembly for a Yunnan-Guizhou Plateau 3E fish, Anabarilius grahami (Regan), and its evolutionary and genetic applications.</title>
        <authorList>
            <person name="Jiang W."/>
        </authorList>
    </citation>
    <scope>NUCLEOTIDE SEQUENCE [LARGE SCALE GENOMIC DNA]</scope>
    <source>
        <strain evidence="1">AG-KIZ</strain>
        <tissue evidence="1">Muscle</tissue>
    </source>
</reference>
<name>A0A3N0YWA3_ANAGA</name>
<dbReference type="Proteomes" id="UP000281406">
    <property type="component" value="Unassembled WGS sequence"/>
</dbReference>
<evidence type="ECO:0000313" key="1">
    <source>
        <dbReference type="EMBL" id="ROL50479.1"/>
    </source>
</evidence>
<proteinExistence type="predicted"/>
<keyword evidence="2" id="KW-1185">Reference proteome</keyword>
<gene>
    <name evidence="1" type="ORF">DPX16_21046</name>
</gene>
<evidence type="ECO:0000313" key="2">
    <source>
        <dbReference type="Proteomes" id="UP000281406"/>
    </source>
</evidence>
<dbReference type="OrthoDB" id="8718124at2759"/>
<dbReference type="EMBL" id="RJVU01020258">
    <property type="protein sequence ID" value="ROL50479.1"/>
    <property type="molecule type" value="Genomic_DNA"/>
</dbReference>
<protein>
    <submittedName>
        <fullName evidence="1">Uncharacterized protein</fullName>
    </submittedName>
</protein>
<accession>A0A3N0YWA3</accession>